<protein>
    <submittedName>
        <fullName evidence="3">Hotdog fold thioesterase</fullName>
    </submittedName>
</protein>
<evidence type="ECO:0000313" key="4">
    <source>
        <dbReference type="Proteomes" id="UP000446658"/>
    </source>
</evidence>
<dbReference type="PANTHER" id="PTHR43240">
    <property type="entry name" value="1,4-DIHYDROXY-2-NAPHTHOYL-COA THIOESTERASE 1"/>
    <property type="match status" value="1"/>
</dbReference>
<organism evidence="3 4">
    <name type="scientific">Paludibacterium denitrificans</name>
    <dbReference type="NCBI Taxonomy" id="2675226"/>
    <lineage>
        <taxon>Bacteria</taxon>
        <taxon>Pseudomonadati</taxon>
        <taxon>Pseudomonadota</taxon>
        <taxon>Betaproteobacteria</taxon>
        <taxon>Neisseriales</taxon>
        <taxon>Chromobacteriaceae</taxon>
        <taxon>Paludibacterium</taxon>
    </lineage>
</organism>
<dbReference type="CDD" id="cd03443">
    <property type="entry name" value="PaaI_thioesterase"/>
    <property type="match status" value="1"/>
</dbReference>
<dbReference type="NCBIfam" id="TIGR00369">
    <property type="entry name" value="unchar_dom_1"/>
    <property type="match status" value="1"/>
</dbReference>
<sequence>MSKHELYGLTNPELLAAMSQLFVSFPHCKTLGFEYLGTEGRSPTLKVAWRDDLVGNPASGVVHGGIITSLVDTTSGIAVMAQLERMETIATLDLRIDYLKAATPGKAIFCTAECYRLANQIAFTRAVCYHDTPSDPIAHGVATFMRESSPVAMLPEGAPT</sequence>
<dbReference type="EMBL" id="WLYX01000001">
    <property type="protein sequence ID" value="MTD33922.1"/>
    <property type="molecule type" value="Genomic_DNA"/>
</dbReference>
<evidence type="ECO:0000313" key="3">
    <source>
        <dbReference type="EMBL" id="MTD33922.1"/>
    </source>
</evidence>
<name>A0A844GDS7_9NEIS</name>
<dbReference type="RefSeq" id="WP_376767446.1">
    <property type="nucleotide sequence ID" value="NZ_WLYX01000001.1"/>
</dbReference>
<dbReference type="AlphaFoldDB" id="A0A844GDS7"/>
<dbReference type="InterPro" id="IPR029069">
    <property type="entry name" value="HotDog_dom_sf"/>
</dbReference>
<dbReference type="Proteomes" id="UP000446658">
    <property type="component" value="Unassembled WGS sequence"/>
</dbReference>
<dbReference type="InterPro" id="IPR003736">
    <property type="entry name" value="PAAI_dom"/>
</dbReference>
<feature type="domain" description="Thioesterase" evidence="2">
    <location>
        <begin position="60"/>
        <end position="131"/>
    </location>
</feature>
<dbReference type="PANTHER" id="PTHR43240:SF7">
    <property type="entry name" value="BLR7284 PROTEIN"/>
    <property type="match status" value="1"/>
</dbReference>
<keyword evidence="1" id="KW-0378">Hydrolase</keyword>
<dbReference type="Pfam" id="PF03061">
    <property type="entry name" value="4HBT"/>
    <property type="match status" value="1"/>
</dbReference>
<reference evidence="3 4" key="1">
    <citation type="submission" date="2019-11" db="EMBL/GenBank/DDBJ databases">
        <title>Draft genome sequence of Paludibacterium sp. dN18-1.</title>
        <authorList>
            <person name="Im W.-T."/>
        </authorList>
    </citation>
    <scope>NUCLEOTIDE SEQUENCE [LARGE SCALE GENOMIC DNA]</scope>
    <source>
        <strain evidence="4">dN 18-1</strain>
    </source>
</reference>
<dbReference type="InterPro" id="IPR006683">
    <property type="entry name" value="Thioestr_dom"/>
</dbReference>
<gene>
    <name evidence="3" type="ORF">GKE73_15860</name>
</gene>
<evidence type="ECO:0000259" key="2">
    <source>
        <dbReference type="Pfam" id="PF03061"/>
    </source>
</evidence>
<accession>A0A844GDS7</accession>
<dbReference type="Gene3D" id="3.10.129.10">
    <property type="entry name" value="Hotdog Thioesterase"/>
    <property type="match status" value="1"/>
</dbReference>
<keyword evidence="4" id="KW-1185">Reference proteome</keyword>
<proteinExistence type="predicted"/>
<comment type="caution">
    <text evidence="3">The sequence shown here is derived from an EMBL/GenBank/DDBJ whole genome shotgun (WGS) entry which is preliminary data.</text>
</comment>
<evidence type="ECO:0000256" key="1">
    <source>
        <dbReference type="ARBA" id="ARBA00022801"/>
    </source>
</evidence>
<dbReference type="SUPFAM" id="SSF54637">
    <property type="entry name" value="Thioesterase/thiol ester dehydrase-isomerase"/>
    <property type="match status" value="1"/>
</dbReference>
<dbReference type="GO" id="GO:0005829">
    <property type="term" value="C:cytosol"/>
    <property type="evidence" value="ECO:0007669"/>
    <property type="project" value="TreeGrafter"/>
</dbReference>
<dbReference type="GO" id="GO:0061522">
    <property type="term" value="F:1,4-dihydroxy-2-naphthoyl-CoA thioesterase activity"/>
    <property type="evidence" value="ECO:0007669"/>
    <property type="project" value="TreeGrafter"/>
</dbReference>